<protein>
    <submittedName>
        <fullName evidence="1">Uncharacterized protein</fullName>
    </submittedName>
</protein>
<reference evidence="1 2" key="1">
    <citation type="submission" date="2014-02" db="EMBL/GenBank/DDBJ databases">
        <title>The genome sequence of Colletotrichum simmondsii CBS122122.</title>
        <authorList>
            <person name="Baroncelli R."/>
            <person name="Thon M.R."/>
        </authorList>
    </citation>
    <scope>NUCLEOTIDE SEQUENCE [LARGE SCALE GENOMIC DNA]</scope>
    <source>
        <strain evidence="1 2">CBS122122</strain>
    </source>
</reference>
<organism evidence="1 2">
    <name type="scientific">Colletotrichum simmondsii</name>
    <dbReference type="NCBI Taxonomy" id="703756"/>
    <lineage>
        <taxon>Eukaryota</taxon>
        <taxon>Fungi</taxon>
        <taxon>Dikarya</taxon>
        <taxon>Ascomycota</taxon>
        <taxon>Pezizomycotina</taxon>
        <taxon>Sordariomycetes</taxon>
        <taxon>Hypocreomycetidae</taxon>
        <taxon>Glomerellales</taxon>
        <taxon>Glomerellaceae</taxon>
        <taxon>Colletotrichum</taxon>
        <taxon>Colletotrichum acutatum species complex</taxon>
    </lineage>
</organism>
<dbReference type="AlphaFoldDB" id="A0A135S701"/>
<keyword evidence="2" id="KW-1185">Reference proteome</keyword>
<gene>
    <name evidence="1" type="ORF">CSIM01_08646</name>
</gene>
<evidence type="ECO:0000313" key="2">
    <source>
        <dbReference type="Proteomes" id="UP000070328"/>
    </source>
</evidence>
<sequence>MSFGRLKETPEAIRPHGTRTEYAGIYQPTFSKNPIPLPADRVFLRKQTLKIHVSYAHGMAPSNPEYGLPDNCILDFNTQPRDDLDAHNANIRVSNNYISSTCETMSPCLLAT</sequence>
<accession>A0A135S701</accession>
<comment type="caution">
    <text evidence="1">The sequence shown here is derived from an EMBL/GenBank/DDBJ whole genome shotgun (WGS) entry which is preliminary data.</text>
</comment>
<proteinExistence type="predicted"/>
<evidence type="ECO:0000313" key="1">
    <source>
        <dbReference type="EMBL" id="KXH31696.1"/>
    </source>
</evidence>
<name>A0A135S701_9PEZI</name>
<dbReference type="Proteomes" id="UP000070328">
    <property type="component" value="Unassembled WGS sequence"/>
</dbReference>
<dbReference type="EMBL" id="JFBX01000664">
    <property type="protein sequence ID" value="KXH31696.1"/>
    <property type="molecule type" value="Genomic_DNA"/>
</dbReference>